<organism evidence="1 2">
    <name type="scientific">Granulicella aggregans</name>
    <dbReference type="NCBI Taxonomy" id="474949"/>
    <lineage>
        <taxon>Bacteria</taxon>
        <taxon>Pseudomonadati</taxon>
        <taxon>Acidobacteriota</taxon>
        <taxon>Terriglobia</taxon>
        <taxon>Terriglobales</taxon>
        <taxon>Acidobacteriaceae</taxon>
        <taxon>Granulicella</taxon>
    </lineage>
</organism>
<reference evidence="1 2" key="1">
    <citation type="submission" date="2020-08" db="EMBL/GenBank/DDBJ databases">
        <title>Genomic Encyclopedia of Type Strains, Phase IV (KMG-V): Genome sequencing to study the core and pangenomes of soil and plant-associated prokaryotes.</title>
        <authorList>
            <person name="Whitman W."/>
        </authorList>
    </citation>
    <scope>NUCLEOTIDE SEQUENCE [LARGE SCALE GENOMIC DNA]</scope>
    <source>
        <strain evidence="1 2">M8UP14</strain>
    </source>
</reference>
<accession>A0A7W8E4P1</accession>
<gene>
    <name evidence="1" type="ORF">HDF16_003570</name>
</gene>
<dbReference type="AlphaFoldDB" id="A0A7W8E4P1"/>
<name>A0A7W8E4P1_9BACT</name>
<evidence type="ECO:0000313" key="1">
    <source>
        <dbReference type="EMBL" id="MBB5058847.1"/>
    </source>
</evidence>
<protein>
    <submittedName>
        <fullName evidence="1">Uncharacterized protein</fullName>
    </submittedName>
</protein>
<sequence>MARLYRNGKLGAASKDPINLLQVSVADDSEYAKSEDVEVIRPRLCAIHIKLPGEIRISLGGSVE</sequence>
<dbReference type="Proteomes" id="UP000540989">
    <property type="component" value="Unassembled WGS sequence"/>
</dbReference>
<proteinExistence type="predicted"/>
<comment type="caution">
    <text evidence="1">The sequence shown here is derived from an EMBL/GenBank/DDBJ whole genome shotgun (WGS) entry which is preliminary data.</text>
</comment>
<evidence type="ECO:0000313" key="2">
    <source>
        <dbReference type="Proteomes" id="UP000540989"/>
    </source>
</evidence>
<dbReference type="EMBL" id="JACHIP010000005">
    <property type="protein sequence ID" value="MBB5058847.1"/>
    <property type="molecule type" value="Genomic_DNA"/>
</dbReference>
<keyword evidence="2" id="KW-1185">Reference proteome</keyword>